<evidence type="ECO:0000256" key="2">
    <source>
        <dbReference type="ARBA" id="ARBA00022737"/>
    </source>
</evidence>
<accession>A0AA88N1V8</accession>
<organism evidence="3 4">
    <name type="scientific">Tachysurus vachellii</name>
    <name type="common">Darkbarbel catfish</name>
    <name type="synonym">Pelteobagrus vachellii</name>
    <dbReference type="NCBI Taxonomy" id="175792"/>
    <lineage>
        <taxon>Eukaryota</taxon>
        <taxon>Metazoa</taxon>
        <taxon>Chordata</taxon>
        <taxon>Craniata</taxon>
        <taxon>Vertebrata</taxon>
        <taxon>Euteleostomi</taxon>
        <taxon>Actinopterygii</taxon>
        <taxon>Neopterygii</taxon>
        <taxon>Teleostei</taxon>
        <taxon>Ostariophysi</taxon>
        <taxon>Siluriformes</taxon>
        <taxon>Bagridae</taxon>
        <taxon>Tachysurus</taxon>
    </lineage>
</organism>
<dbReference type="Gene3D" id="3.80.10.10">
    <property type="entry name" value="Ribonuclease Inhibitor"/>
    <property type="match status" value="1"/>
</dbReference>
<dbReference type="InterPro" id="IPR001611">
    <property type="entry name" value="Leu-rich_rpt"/>
</dbReference>
<dbReference type="SUPFAM" id="SSF52047">
    <property type="entry name" value="RNI-like"/>
    <property type="match status" value="1"/>
</dbReference>
<evidence type="ECO:0000256" key="1">
    <source>
        <dbReference type="ARBA" id="ARBA00022614"/>
    </source>
</evidence>
<gene>
    <name evidence="3" type="ORF">Q7C36_009325</name>
</gene>
<name>A0AA88N1V8_TACVA</name>
<dbReference type="Pfam" id="PF13516">
    <property type="entry name" value="LRR_6"/>
    <property type="match status" value="2"/>
</dbReference>
<dbReference type="SMART" id="SM00368">
    <property type="entry name" value="LRR_RI"/>
    <property type="match status" value="3"/>
</dbReference>
<dbReference type="AlphaFoldDB" id="A0AA88N1V8"/>
<dbReference type="InterPro" id="IPR051261">
    <property type="entry name" value="NLR"/>
</dbReference>
<proteinExistence type="predicted"/>
<evidence type="ECO:0000313" key="4">
    <source>
        <dbReference type="Proteomes" id="UP001187315"/>
    </source>
</evidence>
<dbReference type="EMBL" id="JAVHJS010000009">
    <property type="protein sequence ID" value="KAK2847643.1"/>
    <property type="molecule type" value="Genomic_DNA"/>
</dbReference>
<dbReference type="InterPro" id="IPR032675">
    <property type="entry name" value="LRR_dom_sf"/>
</dbReference>
<keyword evidence="4" id="KW-1185">Reference proteome</keyword>
<sequence>MTNEGCAALVSALGLNPSHLRELELSGNKLGGSGMKELCDVLKNQQLKLLKLGLYKCSLTEDDCTAVVSALRTNPSHLKELDLSDNTIGDTGVKQLCDLLKTSNCSLENLK</sequence>
<protein>
    <submittedName>
        <fullName evidence="3">Uncharacterized protein</fullName>
    </submittedName>
</protein>
<reference evidence="3" key="1">
    <citation type="submission" date="2023-08" db="EMBL/GenBank/DDBJ databases">
        <title>Pelteobagrus vachellii genome.</title>
        <authorList>
            <person name="Liu H."/>
        </authorList>
    </citation>
    <scope>NUCLEOTIDE SEQUENCE</scope>
    <source>
        <strain evidence="3">PRFRI_2022a</strain>
        <tissue evidence="3">Muscle</tissue>
    </source>
</reference>
<keyword evidence="2" id="KW-0677">Repeat</keyword>
<dbReference type="Proteomes" id="UP001187315">
    <property type="component" value="Unassembled WGS sequence"/>
</dbReference>
<evidence type="ECO:0000313" key="3">
    <source>
        <dbReference type="EMBL" id="KAK2847643.1"/>
    </source>
</evidence>
<comment type="caution">
    <text evidence="3">The sequence shown here is derived from an EMBL/GenBank/DDBJ whole genome shotgun (WGS) entry which is preliminary data.</text>
</comment>
<dbReference type="PANTHER" id="PTHR24106">
    <property type="entry name" value="NACHT, LRR AND CARD DOMAINS-CONTAINING"/>
    <property type="match status" value="1"/>
</dbReference>
<keyword evidence="1" id="KW-0433">Leucine-rich repeat</keyword>